<sequence>MSGYYNHLNYQGNSRYGLNSLIRNGKYENGNNKYRYSNTSISIDGDRDTNQPSRYQNSSTFPVKQSVTVHLKRPQPVVKWNSQKFTAKYHYFDVHEQKLIHRDKMTSWHSDKLPPMGYVIVQDTSSGKPRPIMKARNPEEKPLDPRLTPHAETARKARSSLAIMPRIAYDSHSVGPEPPKEIIIFPVQKVNAASIQDSIIKNFFGTFGEIAHFESFNDPNSALPLNVYLIRYTDLEGNIDGPYRHAYKAVKQFAKQNYLVSGIRFAVKLNKNGMLKKTIDKFVNENVQRAAKVRQELSKQQVPSTTGTIATLSPISQSQVAIPTTSPILRIPPDLEKTVNARAVLRVSGKFCVLHGITSEDFKFGLKNYNWVKIISHYTGIYIIFNEIAEARRCYQMESSHLTLLSRRRRVPVKMKFILIEPNIKARRLKKPTTEQDIPKTYATVDELVETTLMNILNELKIALHKDIRRRLIGPTVFDSLNPSNYPDIVSKRQKEQEEKKRLEKLMAEKVKKEHLITEDFGIFNIYGGSYKKKDPTRAIKRGITGKSEILSSKKRITKKVVTPMAHMLNYESLSKEASSSTNMKEQYSDSSSSEDDYDEQYELDDIMGQPEAKKLKRESSATTPEPDSIKSKTAGLSEERIKELMSYEEKFRPIPGDIPEPVYPLEEFEKMDQKISIVNIQKAVKDSEDVDLLKRVLGYKEEAVSNVIEHIEYYAWKLHRDFEETMKNQETQAKLNEVAYDNSLQSSSGCFKAEGFRKIPDKIKSCYLPHRRRLHQPLNTVYHHTSDDIYNIDSTKTDTDHQEQDNHTPEPTSSRVNRALQRRFQQDIEAQKAAIGTESELLSLNQLTKRKKQVTFARSPIHNWGLYALEPIAAKEMIIEYVGEMIRQPVAEMRENRYLKSGIGSSYLFRIDEYTVIDATKKGGIARFINHCCDPSCTAKIIKVGGRKRIVIYALRDIAANEELTYDYKFEREVDDEERLPCLCGAATCKGFLN</sequence>
<dbReference type="Pfam" id="PF11767">
    <property type="entry name" value="SET_assoc"/>
    <property type="match status" value="1"/>
</dbReference>
<dbReference type="GO" id="GO:0000183">
    <property type="term" value="P:rDNA heterochromatin formation"/>
    <property type="evidence" value="ECO:0007669"/>
    <property type="project" value="EnsemblFungi"/>
</dbReference>
<dbReference type="InterPro" id="IPR017111">
    <property type="entry name" value="Set1_fungi"/>
</dbReference>
<protein>
    <recommendedName>
        <fullName evidence="4 14">Histone-lysine N-methyltransferase, H3 lysine-4 specific</fullName>
        <ecNumber evidence="3 14">2.1.1.354</ecNumber>
    </recommendedName>
</protein>
<feature type="domain" description="SET" evidence="16">
    <location>
        <begin position="853"/>
        <end position="970"/>
    </location>
</feature>
<dbReference type="Gene3D" id="2.170.270.10">
    <property type="entry name" value="SET domain"/>
    <property type="match status" value="1"/>
</dbReference>
<feature type="compositionally biased region" description="Basic and acidic residues" evidence="15">
    <location>
        <begin position="136"/>
        <end position="147"/>
    </location>
</feature>
<comment type="subunit">
    <text evidence="14">Component of the COMPASS (Set1C) complex.</text>
</comment>
<feature type="compositionally biased region" description="Polar residues" evidence="15">
    <location>
        <begin position="574"/>
        <end position="585"/>
    </location>
</feature>
<dbReference type="PANTHER" id="PTHR45814">
    <property type="entry name" value="HISTONE-LYSINE N-METHYLTRANSFERASE SETD1"/>
    <property type="match status" value="1"/>
</dbReference>
<evidence type="ECO:0000256" key="5">
    <source>
        <dbReference type="ARBA" id="ARBA00022454"/>
    </source>
</evidence>
<comment type="function">
    <text evidence="14">Catalytic component of the COMPASS (Set1C) complex that specifically mono-, di- and trimethylates histone H3 to form H3K4me1/2/3. COMPASS recognizes ubiquitinated H2B on one face of the nucleosome which stimulates the methylation of H3 on the opposing face.</text>
</comment>
<evidence type="ECO:0000256" key="14">
    <source>
        <dbReference type="PIRNR" id="PIRNR037104"/>
    </source>
</evidence>
<evidence type="ECO:0000259" key="17">
    <source>
        <dbReference type="PROSITE" id="PS50868"/>
    </source>
</evidence>
<dbReference type="OMA" id="ERLPCLC"/>
<feature type="region of interest" description="Disordered" evidence="15">
    <location>
        <begin position="38"/>
        <end position="60"/>
    </location>
</feature>
<keyword evidence="8 14" id="KW-0949">S-adenosyl-L-methionine</keyword>
<dbReference type="InParanoid" id="G8JXB0"/>
<comment type="catalytic activity">
    <reaction evidence="12">
        <text>N(6)-methyl-L-lysyl(4)-[histone H3] + S-adenosyl-L-methionine = N(6),N(6)-dimethyl-L-lysyl(4)-[histone H3] + S-adenosyl-L-homocysteine + H(+)</text>
        <dbReference type="Rhea" id="RHEA:60268"/>
        <dbReference type="Rhea" id="RHEA-COMP:15540"/>
        <dbReference type="Rhea" id="RHEA-COMP:15543"/>
        <dbReference type="ChEBI" id="CHEBI:15378"/>
        <dbReference type="ChEBI" id="CHEBI:57856"/>
        <dbReference type="ChEBI" id="CHEBI:59789"/>
        <dbReference type="ChEBI" id="CHEBI:61929"/>
        <dbReference type="ChEBI" id="CHEBI:61976"/>
    </reaction>
</comment>
<evidence type="ECO:0000256" key="9">
    <source>
        <dbReference type="ARBA" id="ARBA00022853"/>
    </source>
</evidence>
<dbReference type="InterPro" id="IPR003616">
    <property type="entry name" value="Post-SET_dom"/>
</dbReference>
<dbReference type="SMART" id="SM00508">
    <property type="entry name" value="PostSET"/>
    <property type="match status" value="1"/>
</dbReference>
<feature type="region of interest" description="Disordered" evidence="15">
    <location>
        <begin position="792"/>
        <end position="818"/>
    </location>
</feature>
<dbReference type="PANTHER" id="PTHR45814:SF2">
    <property type="entry name" value="HISTONE-LYSINE N-METHYLTRANSFERASE SETD1"/>
    <property type="match status" value="1"/>
</dbReference>
<dbReference type="InterPro" id="IPR044570">
    <property type="entry name" value="Set1-like"/>
</dbReference>
<dbReference type="InterPro" id="IPR046341">
    <property type="entry name" value="SET_dom_sf"/>
</dbReference>
<dbReference type="GO" id="GO:0042138">
    <property type="term" value="P:meiotic DNA double-strand break formation"/>
    <property type="evidence" value="ECO:0007669"/>
    <property type="project" value="EnsemblFungi"/>
</dbReference>
<dbReference type="GO" id="GO:0048188">
    <property type="term" value="C:Set1C/COMPASS complex"/>
    <property type="evidence" value="ECO:0007669"/>
    <property type="project" value="EnsemblFungi"/>
</dbReference>
<dbReference type="GO" id="GO:1905088">
    <property type="term" value="P:positive regulation of synaptonemal complex assembly"/>
    <property type="evidence" value="ECO:0007669"/>
    <property type="project" value="EnsemblFungi"/>
</dbReference>
<evidence type="ECO:0000256" key="7">
    <source>
        <dbReference type="ARBA" id="ARBA00022679"/>
    </source>
</evidence>
<dbReference type="GO" id="GO:0032259">
    <property type="term" value="P:methylation"/>
    <property type="evidence" value="ECO:0007669"/>
    <property type="project" value="UniProtKB-KW"/>
</dbReference>
<dbReference type="SUPFAM" id="SSF82199">
    <property type="entry name" value="SET domain"/>
    <property type="match status" value="1"/>
</dbReference>
<organism evidence="18 19">
    <name type="scientific">Eremothecium cymbalariae (strain CBS 270.75 / DBVPG 7215 / KCTC 17166 / NRRL Y-17582)</name>
    <name type="common">Yeast</name>
    <dbReference type="NCBI Taxonomy" id="931890"/>
    <lineage>
        <taxon>Eukaryota</taxon>
        <taxon>Fungi</taxon>
        <taxon>Dikarya</taxon>
        <taxon>Ascomycota</taxon>
        <taxon>Saccharomycotina</taxon>
        <taxon>Saccharomycetes</taxon>
        <taxon>Saccharomycetales</taxon>
        <taxon>Saccharomycetaceae</taxon>
        <taxon>Eremothecium</taxon>
    </lineage>
</organism>
<dbReference type="GO" id="GO:0055092">
    <property type="term" value="P:sterol homeostasis"/>
    <property type="evidence" value="ECO:0007669"/>
    <property type="project" value="EnsemblFungi"/>
</dbReference>
<dbReference type="STRING" id="931890.G8JXB0"/>
<dbReference type="GO" id="GO:1902275">
    <property type="term" value="P:regulation of chromatin organization"/>
    <property type="evidence" value="ECO:0007669"/>
    <property type="project" value="EnsemblFungi"/>
</dbReference>
<feature type="compositionally biased region" description="Polar residues" evidence="15">
    <location>
        <begin position="50"/>
        <end position="60"/>
    </location>
</feature>
<evidence type="ECO:0000256" key="10">
    <source>
        <dbReference type="ARBA" id="ARBA00023242"/>
    </source>
</evidence>
<proteinExistence type="predicted"/>
<dbReference type="InterPro" id="IPR024636">
    <property type="entry name" value="SET_assoc"/>
</dbReference>
<dbReference type="OrthoDB" id="308383at2759"/>
<dbReference type="GO" id="GO:0003723">
    <property type="term" value="F:RNA binding"/>
    <property type="evidence" value="ECO:0007669"/>
    <property type="project" value="EnsemblFungi"/>
</dbReference>
<keyword evidence="9 14" id="KW-0156">Chromatin regulator</keyword>
<dbReference type="GO" id="GO:0045944">
    <property type="term" value="P:positive regulation of transcription by RNA polymerase II"/>
    <property type="evidence" value="ECO:0007669"/>
    <property type="project" value="EnsemblFungi"/>
</dbReference>
<evidence type="ECO:0000256" key="13">
    <source>
        <dbReference type="ARBA" id="ARBA00049129"/>
    </source>
</evidence>
<dbReference type="Gene3D" id="3.30.70.330">
    <property type="match status" value="1"/>
</dbReference>
<dbReference type="GO" id="GO:0030437">
    <property type="term" value="P:ascospore formation"/>
    <property type="evidence" value="ECO:0007669"/>
    <property type="project" value="EnsemblFungi"/>
</dbReference>
<dbReference type="RefSeq" id="XP_003648301.1">
    <property type="nucleotide sequence ID" value="XM_003648253.1"/>
</dbReference>
<dbReference type="GO" id="GO:0000122">
    <property type="term" value="P:negative regulation of transcription by RNA polymerase II"/>
    <property type="evidence" value="ECO:0007669"/>
    <property type="project" value="EnsemblFungi"/>
</dbReference>
<dbReference type="PROSITE" id="PS50280">
    <property type="entry name" value="SET"/>
    <property type="match status" value="1"/>
</dbReference>
<keyword evidence="10 14" id="KW-0539">Nucleus</keyword>
<dbReference type="GO" id="GO:0033554">
    <property type="term" value="P:cellular response to stress"/>
    <property type="evidence" value="ECO:0007669"/>
    <property type="project" value="EnsemblFungi"/>
</dbReference>
<evidence type="ECO:0000256" key="6">
    <source>
        <dbReference type="ARBA" id="ARBA00022603"/>
    </source>
</evidence>
<dbReference type="GO" id="GO:0140999">
    <property type="term" value="F:histone H3K4 trimethyltransferase activity"/>
    <property type="evidence" value="ECO:0007669"/>
    <property type="project" value="UniProtKB-EC"/>
</dbReference>
<dbReference type="GO" id="GO:0030466">
    <property type="term" value="P:silent mating-type cassette heterochromatin formation"/>
    <property type="evidence" value="ECO:0007669"/>
    <property type="project" value="EnsemblFungi"/>
</dbReference>
<dbReference type="eggNOG" id="KOG1080">
    <property type="taxonomic scope" value="Eukaryota"/>
</dbReference>
<dbReference type="Proteomes" id="UP000006790">
    <property type="component" value="Chromosome 8"/>
</dbReference>
<dbReference type="SMART" id="SM00317">
    <property type="entry name" value="SET"/>
    <property type="match status" value="1"/>
</dbReference>
<feature type="domain" description="Post-SET" evidence="17">
    <location>
        <begin position="979"/>
        <end position="995"/>
    </location>
</feature>
<comment type="subcellular location">
    <subcellularLocation>
        <location evidence="2">Chromosome</location>
    </subcellularLocation>
    <subcellularLocation>
        <location evidence="1 14">Nucleus</location>
    </subcellularLocation>
</comment>
<comment type="catalytic activity">
    <reaction evidence="13">
        <text>N(6),N(6)-dimethyl-L-lysyl(4)-[histone H3] + S-adenosyl-L-methionine = N(6),N(6),N(6)-trimethyl-L-lysyl(4)-[histone H3] + S-adenosyl-L-homocysteine + H(+)</text>
        <dbReference type="Rhea" id="RHEA:60272"/>
        <dbReference type="Rhea" id="RHEA-COMP:15537"/>
        <dbReference type="Rhea" id="RHEA-COMP:15540"/>
        <dbReference type="ChEBI" id="CHEBI:15378"/>
        <dbReference type="ChEBI" id="CHEBI:57856"/>
        <dbReference type="ChEBI" id="CHEBI:59789"/>
        <dbReference type="ChEBI" id="CHEBI:61961"/>
        <dbReference type="ChEBI" id="CHEBI:61976"/>
    </reaction>
</comment>
<evidence type="ECO:0000256" key="4">
    <source>
        <dbReference type="ARBA" id="ARBA00015839"/>
    </source>
</evidence>
<evidence type="ECO:0000256" key="1">
    <source>
        <dbReference type="ARBA" id="ARBA00004123"/>
    </source>
</evidence>
<dbReference type="EC" id="2.1.1.354" evidence="3 14"/>
<dbReference type="GO" id="GO:0000781">
    <property type="term" value="C:chromosome, telomeric region"/>
    <property type="evidence" value="ECO:0007669"/>
    <property type="project" value="EnsemblFungi"/>
</dbReference>
<accession>G8JXB0</accession>
<name>G8JXB0_ERECY</name>
<dbReference type="EMBL" id="CP002504">
    <property type="protein sequence ID" value="AET41484.1"/>
    <property type="molecule type" value="Genomic_DNA"/>
</dbReference>
<dbReference type="Pfam" id="PF00856">
    <property type="entry name" value="SET"/>
    <property type="match status" value="1"/>
</dbReference>
<dbReference type="InterPro" id="IPR048669">
    <property type="entry name" value="SET1_RBD"/>
</dbReference>
<dbReference type="FunCoup" id="G8JXB0">
    <property type="interactions" value="152"/>
</dbReference>
<feature type="compositionally biased region" description="Basic and acidic residues" evidence="15">
    <location>
        <begin position="796"/>
        <end position="809"/>
    </location>
</feature>
<comment type="catalytic activity">
    <reaction evidence="11 14">
        <text>L-lysyl(4)-[histone H3] + 3 S-adenosyl-L-methionine = N(6),N(6),N(6)-trimethyl-L-lysyl(4)-[histone H3] + 3 S-adenosyl-L-homocysteine + 3 H(+)</text>
        <dbReference type="Rhea" id="RHEA:60260"/>
        <dbReference type="Rhea" id="RHEA-COMP:15537"/>
        <dbReference type="Rhea" id="RHEA-COMP:15547"/>
        <dbReference type="ChEBI" id="CHEBI:15378"/>
        <dbReference type="ChEBI" id="CHEBI:29969"/>
        <dbReference type="ChEBI" id="CHEBI:57856"/>
        <dbReference type="ChEBI" id="CHEBI:59789"/>
        <dbReference type="ChEBI" id="CHEBI:61961"/>
        <dbReference type="EC" id="2.1.1.354"/>
    </reaction>
</comment>
<dbReference type="InterPro" id="IPR001214">
    <property type="entry name" value="SET_dom"/>
</dbReference>
<dbReference type="GO" id="GO:0031509">
    <property type="term" value="P:subtelomeric heterochromatin formation"/>
    <property type="evidence" value="ECO:0007669"/>
    <property type="project" value="EnsemblFungi"/>
</dbReference>
<feature type="compositionally biased region" description="Acidic residues" evidence="15">
    <location>
        <begin position="593"/>
        <end position="606"/>
    </location>
</feature>
<gene>
    <name evidence="18" type="ordered locus">Ecym_8199</name>
</gene>
<dbReference type="PROSITE" id="PS51572">
    <property type="entry name" value="SAM_MT43_1"/>
    <property type="match status" value="1"/>
</dbReference>
<reference evidence="19" key="1">
    <citation type="journal article" date="2012" name="G3 (Bethesda)">
        <title>Pichia sorbitophila, an interspecies yeast hybrid reveals early steps of genome resolution following polyploidization.</title>
        <authorList>
            <person name="Leh Louis V."/>
            <person name="Despons L."/>
            <person name="Friedrich A."/>
            <person name="Martin T."/>
            <person name="Durrens P."/>
            <person name="Casaregola S."/>
            <person name="Neuveglise C."/>
            <person name="Fairhead C."/>
            <person name="Marck C."/>
            <person name="Cruz J.A."/>
            <person name="Straub M.L."/>
            <person name="Kugler V."/>
            <person name="Sacerdot C."/>
            <person name="Uzunov Z."/>
            <person name="Thierry A."/>
            <person name="Weiss S."/>
            <person name="Bleykasten C."/>
            <person name="De Montigny J."/>
            <person name="Jacques N."/>
            <person name="Jung P."/>
            <person name="Lemaire M."/>
            <person name="Mallet S."/>
            <person name="Morel G."/>
            <person name="Richard G.F."/>
            <person name="Sarkar A."/>
            <person name="Savel G."/>
            <person name="Schacherer J."/>
            <person name="Seret M.L."/>
            <person name="Talla E."/>
            <person name="Samson G."/>
            <person name="Jubin C."/>
            <person name="Poulain J."/>
            <person name="Vacherie B."/>
            <person name="Barbe V."/>
            <person name="Pelletier E."/>
            <person name="Sherman D.J."/>
            <person name="Westhof E."/>
            <person name="Weissenbach J."/>
            <person name="Baret P.V."/>
            <person name="Wincker P."/>
            <person name="Gaillardin C."/>
            <person name="Dujon B."/>
            <person name="Souciet J.L."/>
        </authorList>
    </citation>
    <scope>NUCLEOTIDE SEQUENCE [LARGE SCALE GENOMIC DNA]</scope>
    <source>
        <strain evidence="19">CBS 270.75 / DBVPG 7215 / KCTC 17166 / NRRL Y-17582</strain>
    </source>
</reference>
<dbReference type="KEGG" id="erc:Ecym_8199"/>
<evidence type="ECO:0000256" key="11">
    <source>
        <dbReference type="ARBA" id="ARBA00047571"/>
    </source>
</evidence>
<evidence type="ECO:0000313" key="18">
    <source>
        <dbReference type="EMBL" id="AET41484.1"/>
    </source>
</evidence>
<evidence type="ECO:0000256" key="3">
    <source>
        <dbReference type="ARBA" id="ARBA00012182"/>
    </source>
</evidence>
<dbReference type="SMART" id="SM01291">
    <property type="entry name" value="N-SET"/>
    <property type="match status" value="1"/>
</dbReference>
<evidence type="ECO:0000256" key="2">
    <source>
        <dbReference type="ARBA" id="ARBA00004286"/>
    </source>
</evidence>
<dbReference type="GeneID" id="11469914"/>
<dbReference type="Pfam" id="PF11764">
    <property type="entry name" value="N-SET"/>
    <property type="match status" value="1"/>
</dbReference>
<dbReference type="PIRSF" id="PIRSF037104">
    <property type="entry name" value="Histone_H3-K4_mtfrase_Set1_fun"/>
    <property type="match status" value="1"/>
</dbReference>
<evidence type="ECO:0000313" key="19">
    <source>
        <dbReference type="Proteomes" id="UP000006790"/>
    </source>
</evidence>
<evidence type="ECO:0000259" key="16">
    <source>
        <dbReference type="PROSITE" id="PS50280"/>
    </source>
</evidence>
<feature type="region of interest" description="Disordered" evidence="15">
    <location>
        <begin position="124"/>
        <end position="147"/>
    </location>
</feature>
<dbReference type="GO" id="GO:0000723">
    <property type="term" value="P:telomere maintenance"/>
    <property type="evidence" value="ECO:0007669"/>
    <property type="project" value="EnsemblFungi"/>
</dbReference>
<dbReference type="Pfam" id="PF21569">
    <property type="entry name" value="SET1_RBD"/>
    <property type="match status" value="1"/>
</dbReference>
<dbReference type="InterPro" id="IPR024657">
    <property type="entry name" value="COMPASS_Set1_N-SET"/>
</dbReference>
<evidence type="ECO:0000256" key="8">
    <source>
        <dbReference type="ARBA" id="ARBA00022691"/>
    </source>
</evidence>
<dbReference type="InterPro" id="IPR012677">
    <property type="entry name" value="Nucleotide-bd_a/b_plait_sf"/>
</dbReference>
<dbReference type="GO" id="GO:1903341">
    <property type="term" value="P:regulation of meiotic DNA double-strand break formation"/>
    <property type="evidence" value="ECO:0007669"/>
    <property type="project" value="EnsemblFungi"/>
</dbReference>
<evidence type="ECO:0000256" key="15">
    <source>
        <dbReference type="SAM" id="MobiDB-lite"/>
    </source>
</evidence>
<keyword evidence="7 14" id="KW-0808">Transferase</keyword>
<dbReference type="GO" id="GO:0007130">
    <property type="term" value="P:synaptonemal complex assembly"/>
    <property type="evidence" value="ECO:0007669"/>
    <property type="project" value="EnsemblFungi"/>
</dbReference>
<dbReference type="HOGENOM" id="CLU_004391_1_0_1"/>
<keyword evidence="5 14" id="KW-0158">Chromosome</keyword>
<keyword evidence="19" id="KW-1185">Reference proteome</keyword>
<dbReference type="PROSITE" id="PS50868">
    <property type="entry name" value="POST_SET"/>
    <property type="match status" value="1"/>
</dbReference>
<evidence type="ECO:0000256" key="12">
    <source>
        <dbReference type="ARBA" id="ARBA00047583"/>
    </source>
</evidence>
<keyword evidence="6 14" id="KW-0489">Methyltransferase</keyword>
<feature type="region of interest" description="Disordered" evidence="15">
    <location>
        <begin position="574"/>
        <end position="637"/>
    </location>
</feature>
<dbReference type="AlphaFoldDB" id="G8JXB0"/>